<name>A0A8B8F4J8_9HEMI</name>
<feature type="region of interest" description="Disordered" evidence="1">
    <location>
        <begin position="284"/>
        <end position="305"/>
    </location>
</feature>
<dbReference type="GeneID" id="112679848"/>
<dbReference type="PANTHER" id="PTHR47272">
    <property type="entry name" value="DDE_TNP_1_7 DOMAIN-CONTAINING PROTEIN"/>
    <property type="match status" value="1"/>
</dbReference>
<dbReference type="RefSeq" id="XP_025405566.1">
    <property type="nucleotide sequence ID" value="XM_025549781.1"/>
</dbReference>
<dbReference type="Pfam" id="PF13843">
    <property type="entry name" value="DDE_Tnp_1_7"/>
    <property type="match status" value="1"/>
</dbReference>
<proteinExistence type="predicted"/>
<gene>
    <name evidence="4" type="primary">LOC112679848</name>
</gene>
<dbReference type="Proteomes" id="UP000694846">
    <property type="component" value="Unplaced"/>
</dbReference>
<accession>A0A8B8F4J8</accession>
<reference evidence="4" key="1">
    <citation type="submission" date="2025-08" db="UniProtKB">
        <authorList>
            <consortium name="RefSeq"/>
        </authorList>
    </citation>
    <scope>IDENTIFICATION</scope>
    <source>
        <tissue evidence="4">Whole body</tissue>
    </source>
</reference>
<dbReference type="AlphaFoldDB" id="A0A8B8F4J8"/>
<feature type="domain" description="PiggyBac transposable element-derived protein" evidence="2">
    <location>
        <begin position="43"/>
        <end position="191"/>
    </location>
</feature>
<evidence type="ECO:0000313" key="4">
    <source>
        <dbReference type="RefSeq" id="XP_025405566.1"/>
    </source>
</evidence>
<dbReference type="InterPro" id="IPR029526">
    <property type="entry name" value="PGBD"/>
</dbReference>
<evidence type="ECO:0000259" key="2">
    <source>
        <dbReference type="Pfam" id="PF13843"/>
    </source>
</evidence>
<protein>
    <submittedName>
        <fullName evidence="4">PiggyBac transposable element-derived protein 3-like</fullName>
    </submittedName>
</protein>
<evidence type="ECO:0000256" key="1">
    <source>
        <dbReference type="SAM" id="MobiDB-lite"/>
    </source>
</evidence>
<sequence>MPFNAPELNLRDIEEDILPEELPSPYDYFLEYFGDADFENMTYYTNLYAVQNQKKKQIFAAGTIRTNRFMNPPFLTDKQMRKLKRGSTFEITTNMSGCNIGLLKWFDNKAVSLGSNFVTSGETDKVTRWNKKNKNYEEVERPEVVQLYNKSMGGVDKMDQLISLYRTFIRSKKWTLRMICHVFDLAAANSWLQYKKDAERFQVPKKKQLDLLNFRINLAQDLINVGKTASPRRRGRPATNENVCTNPKSFKIKKFDSERPSNNIRMDTVDHLADFDDKKIATRSAKQEDILEDSDVKENTPSQSK</sequence>
<dbReference type="PANTHER" id="PTHR47272:SF2">
    <property type="entry name" value="PIGGYBAC TRANSPOSABLE ELEMENT-DERIVED PROTEIN 3-LIKE"/>
    <property type="match status" value="1"/>
</dbReference>
<organism evidence="3 4">
    <name type="scientific">Sipha flava</name>
    <name type="common">yellow sugarcane aphid</name>
    <dbReference type="NCBI Taxonomy" id="143950"/>
    <lineage>
        <taxon>Eukaryota</taxon>
        <taxon>Metazoa</taxon>
        <taxon>Ecdysozoa</taxon>
        <taxon>Arthropoda</taxon>
        <taxon>Hexapoda</taxon>
        <taxon>Insecta</taxon>
        <taxon>Pterygota</taxon>
        <taxon>Neoptera</taxon>
        <taxon>Paraneoptera</taxon>
        <taxon>Hemiptera</taxon>
        <taxon>Sternorrhyncha</taxon>
        <taxon>Aphidomorpha</taxon>
        <taxon>Aphidoidea</taxon>
        <taxon>Aphididae</taxon>
        <taxon>Sipha</taxon>
    </lineage>
</organism>
<feature type="compositionally biased region" description="Basic and acidic residues" evidence="1">
    <location>
        <begin position="284"/>
        <end position="298"/>
    </location>
</feature>
<keyword evidence="3" id="KW-1185">Reference proteome</keyword>
<dbReference type="OrthoDB" id="6626627at2759"/>
<evidence type="ECO:0000313" key="3">
    <source>
        <dbReference type="Proteomes" id="UP000694846"/>
    </source>
</evidence>